<dbReference type="Proteomes" id="UP000183987">
    <property type="component" value="Unassembled WGS sequence"/>
</dbReference>
<feature type="region of interest" description="Disordered" evidence="1">
    <location>
        <begin position="439"/>
        <end position="461"/>
    </location>
</feature>
<dbReference type="InterPro" id="IPR043129">
    <property type="entry name" value="ATPase_NBD"/>
</dbReference>
<feature type="region of interest" description="Disordered" evidence="1">
    <location>
        <begin position="288"/>
        <end position="387"/>
    </location>
</feature>
<feature type="compositionally biased region" description="Low complexity" evidence="1">
    <location>
        <begin position="720"/>
        <end position="734"/>
    </location>
</feature>
<protein>
    <recommendedName>
        <fullName evidence="5">Type IV pilus biogenesis protein PilP</fullName>
    </recommendedName>
</protein>
<gene>
    <name evidence="3" type="ORF">SAMN05444339_104273</name>
</gene>
<name>A0A1M5A6S7_LOKAT</name>
<feature type="compositionally biased region" description="Basic and acidic residues" evidence="1">
    <location>
        <begin position="219"/>
        <end position="232"/>
    </location>
</feature>
<dbReference type="SUPFAM" id="SSF53067">
    <property type="entry name" value="Actin-like ATPase domain"/>
    <property type="match status" value="1"/>
</dbReference>
<dbReference type="OrthoDB" id="7870459at2"/>
<evidence type="ECO:0000256" key="2">
    <source>
        <dbReference type="SAM" id="Phobius"/>
    </source>
</evidence>
<keyword evidence="2" id="KW-0472">Membrane</keyword>
<dbReference type="AlphaFoldDB" id="A0A1M5A6S7"/>
<proteinExistence type="predicted"/>
<dbReference type="RefSeq" id="WP_072857302.1">
    <property type="nucleotide sequence ID" value="NZ_FQUE01000004.1"/>
</dbReference>
<reference evidence="4" key="1">
    <citation type="submission" date="2016-11" db="EMBL/GenBank/DDBJ databases">
        <authorList>
            <person name="Varghese N."/>
            <person name="Submissions S."/>
        </authorList>
    </citation>
    <scope>NUCLEOTIDE SEQUENCE [LARGE SCALE GENOMIC DNA]</scope>
    <source>
        <strain evidence="4">DSM 29326</strain>
    </source>
</reference>
<evidence type="ECO:0000313" key="3">
    <source>
        <dbReference type="EMBL" id="SHF25854.1"/>
    </source>
</evidence>
<sequence length="960" mass="96650">MIPNFALSLSFDGIALLHRVPDGWDLVGEVPLDSGDLKTALADLRRKALRIVPEGLRTKLVIPGDQIRFMSLDTDQATRSDVEAALEGKTPYALNELVIDFTRHGGRTHVAAVARETLEEAESFARDHGFDPVACVAVPEDGTFGTEIFLAALGGSGAVRDDRPVRRTGAVGDAAEDVAAADENGTAPPVKAEEPSGSDVLRAIQTTGSGAAAAVTSQDEAKADYTARDRANADAPGPADAMIDERGPADAEADPVRAPIFASRSKGAAPALNGATKGVSSAAMAGAAVPGASTPSDLRKGAPGPRFTPDIAASRGSVADAASPSSAKAAPAVTGSDARPRIAPDVPSRTSAAAGVGLPGGQPIPAPATEPLFTRRKEPPPPLVGKGRAASDVALRANGHSDAPVSALTAAARPPEAPVQPVAAPVARAPEVAPMVAPERQGRVASRSADPAPAPARSPRGRPRYLGLILTAILLIVLLLIGLWAATLPPGGIAGWFGGASDEAEVAVAEAEGPAATESAPATTETPTATAAAVVTPAAVMIQPTVTEAAAAPAPRAPAGRVLTPDEANRIYAATGVYQRAPRIAVTPRSATLEGVGPVATVAAAPVVPQPLMPTLAAAEPDALIAAQPAPPGPDETFARDARGNILATAEGTLTPQGAVVFAGAPDLRPRLRPGTPVPSPAAAATPPVAPVARPEGLVPAEEAATAAPPLRPVLRPQSAAAATRAAAEPAAEAPLPPYTGTRPKLRPAALVPEAAVAIAAYTGTRPVLRPAGIAPPAPEEEAEAGEVVEEVAPEPVADISAVAAAIAAAAPRSTFQNRTALAVSVIPRPAPRPRNFAQVVARTRTVAPPPAAAAPSRAAAIAPKPAAPVAPTIVAPSGNVPGGVARAATVDNAMNMRQMNLVGVYGKPNARRALVRLGNGRYVKVEVGSRLDGGQVTAIGDTALNFVKRGKTYALTLPG</sequence>
<evidence type="ECO:0008006" key="5">
    <source>
        <dbReference type="Google" id="ProtNLM"/>
    </source>
</evidence>
<feature type="transmembrane region" description="Helical" evidence="2">
    <location>
        <begin position="465"/>
        <end position="486"/>
    </location>
</feature>
<dbReference type="STRING" id="366533.SAMN05444339_104273"/>
<feature type="region of interest" description="Disordered" evidence="1">
    <location>
        <begin position="667"/>
        <end position="743"/>
    </location>
</feature>
<keyword evidence="4" id="KW-1185">Reference proteome</keyword>
<feature type="compositionally biased region" description="Low complexity" evidence="1">
    <location>
        <begin position="317"/>
        <end position="333"/>
    </location>
</feature>
<evidence type="ECO:0000313" key="4">
    <source>
        <dbReference type="Proteomes" id="UP000183987"/>
    </source>
</evidence>
<feature type="region of interest" description="Disordered" evidence="1">
    <location>
        <begin position="173"/>
        <end position="197"/>
    </location>
</feature>
<evidence type="ECO:0000256" key="1">
    <source>
        <dbReference type="SAM" id="MobiDB-lite"/>
    </source>
</evidence>
<feature type="region of interest" description="Disordered" evidence="1">
    <location>
        <begin position="211"/>
        <end position="253"/>
    </location>
</feature>
<organism evidence="3 4">
    <name type="scientific">Loktanella atrilutea</name>
    <dbReference type="NCBI Taxonomy" id="366533"/>
    <lineage>
        <taxon>Bacteria</taxon>
        <taxon>Pseudomonadati</taxon>
        <taxon>Pseudomonadota</taxon>
        <taxon>Alphaproteobacteria</taxon>
        <taxon>Rhodobacterales</taxon>
        <taxon>Roseobacteraceae</taxon>
        <taxon>Loktanella</taxon>
    </lineage>
</organism>
<keyword evidence="2" id="KW-0812">Transmembrane</keyword>
<keyword evidence="2" id="KW-1133">Transmembrane helix</keyword>
<feature type="region of interest" description="Disordered" evidence="1">
    <location>
        <begin position="508"/>
        <end position="528"/>
    </location>
</feature>
<feature type="compositionally biased region" description="Low complexity" evidence="1">
    <location>
        <begin position="700"/>
        <end position="709"/>
    </location>
</feature>
<accession>A0A1M5A6S7</accession>
<dbReference type="EMBL" id="FQUE01000004">
    <property type="protein sequence ID" value="SHF25854.1"/>
    <property type="molecule type" value="Genomic_DNA"/>
</dbReference>
<feature type="compositionally biased region" description="Low complexity" evidence="1">
    <location>
        <begin position="681"/>
        <end position="693"/>
    </location>
</feature>